<reference evidence="1 2" key="1">
    <citation type="submission" date="2019-04" db="EMBL/GenBank/DDBJ databases">
        <title>Flavobacterium sp. nov. isolated from construction timber.</title>
        <authorList>
            <person name="Lin S.-Y."/>
            <person name="Chang C.-T."/>
            <person name="Young C.-C."/>
        </authorList>
    </citation>
    <scope>NUCLEOTIDE SEQUENCE [LARGE SCALE GENOMIC DNA]</scope>
    <source>
        <strain evidence="1 2">CC-CTC003</strain>
    </source>
</reference>
<sequence length="129" mass="14872">MFTLEQIKTAHAKVKSGADFPNYIQDLIGLGVTFYKTFVSDGHTEYFGNQEYRITSDPVYDVFIIASESNRTDFQNDLKAHQQGQTDYRTFCKDCARSGIAKWTVDLQKRTCTYYDLSENEMLIERIPG</sequence>
<comment type="caution">
    <text evidence="1">The sequence shown here is derived from an EMBL/GenBank/DDBJ whole genome shotgun (WGS) entry which is preliminary data.</text>
</comment>
<keyword evidence="2" id="KW-1185">Reference proteome</keyword>
<evidence type="ECO:0000313" key="1">
    <source>
        <dbReference type="EMBL" id="THF52797.1"/>
    </source>
</evidence>
<evidence type="ECO:0000313" key="2">
    <source>
        <dbReference type="Proteomes" id="UP000307507"/>
    </source>
</evidence>
<dbReference type="AlphaFoldDB" id="A0A4S4A306"/>
<organism evidence="1 2">
    <name type="scientific">Flavobacterium supellecticarium</name>
    <dbReference type="NCBI Taxonomy" id="2565924"/>
    <lineage>
        <taxon>Bacteria</taxon>
        <taxon>Pseudomonadati</taxon>
        <taxon>Bacteroidota</taxon>
        <taxon>Flavobacteriia</taxon>
        <taxon>Flavobacteriales</taxon>
        <taxon>Flavobacteriaceae</taxon>
        <taxon>Flavobacterium</taxon>
    </lineage>
</organism>
<dbReference type="SUPFAM" id="SSF160419">
    <property type="entry name" value="YdfO-like"/>
    <property type="match status" value="1"/>
</dbReference>
<dbReference type="OrthoDB" id="1550456at2"/>
<gene>
    <name evidence="1" type="ORF">E6C50_00875</name>
</gene>
<dbReference type="Pfam" id="PF07166">
    <property type="entry name" value="DUF1398"/>
    <property type="match status" value="1"/>
</dbReference>
<dbReference type="RefSeq" id="WP_136401322.1">
    <property type="nucleotide sequence ID" value="NZ_SSNZ01000001.1"/>
</dbReference>
<dbReference type="InterPro" id="IPR009833">
    <property type="entry name" value="DUF1398"/>
</dbReference>
<protein>
    <submittedName>
        <fullName evidence="1">DUF1398 domain-containing protein</fullName>
    </submittedName>
</protein>
<proteinExistence type="predicted"/>
<dbReference type="EMBL" id="SSNZ01000001">
    <property type="protein sequence ID" value="THF52797.1"/>
    <property type="molecule type" value="Genomic_DNA"/>
</dbReference>
<name>A0A4S4A306_9FLAO</name>
<dbReference type="Gene3D" id="3.30.1810.10">
    <property type="entry name" value="YdfO-like"/>
    <property type="match status" value="1"/>
</dbReference>
<accession>A0A4S4A306</accession>
<dbReference type="InterPro" id="IPR036696">
    <property type="entry name" value="YdfO-like_sf"/>
</dbReference>
<dbReference type="Proteomes" id="UP000307507">
    <property type="component" value="Unassembled WGS sequence"/>
</dbReference>